<dbReference type="RefSeq" id="WP_172175093.1">
    <property type="nucleotide sequence ID" value="NZ_WOEZ01000217.1"/>
</dbReference>
<dbReference type="Gene3D" id="3.20.20.70">
    <property type="entry name" value="Aldolase class I"/>
    <property type="match status" value="1"/>
</dbReference>
<dbReference type="PANTHER" id="PTHR37418">
    <property type="entry name" value="3-KETO-5-AMINOHEXANOATE CLEAVAGE ENZYME-RELATED"/>
    <property type="match status" value="1"/>
</dbReference>
<evidence type="ECO:0000256" key="1">
    <source>
        <dbReference type="ARBA" id="ARBA00001947"/>
    </source>
</evidence>
<keyword evidence="4" id="KW-0862">Zinc</keyword>
<dbReference type="InterPro" id="IPR013785">
    <property type="entry name" value="Aldolase_TIM"/>
</dbReference>
<name>A0A972NV95_9BURK</name>
<keyword evidence="6" id="KW-1185">Reference proteome</keyword>
<organism evidence="5 6">
    <name type="scientific">Paraburkholderia elongata</name>
    <dbReference type="NCBI Taxonomy" id="2675747"/>
    <lineage>
        <taxon>Bacteria</taxon>
        <taxon>Pseudomonadati</taxon>
        <taxon>Pseudomonadota</taxon>
        <taxon>Betaproteobacteria</taxon>
        <taxon>Burkholderiales</taxon>
        <taxon>Burkholderiaceae</taxon>
        <taxon>Paraburkholderia</taxon>
    </lineage>
</organism>
<proteinExistence type="predicted"/>
<evidence type="ECO:0000256" key="3">
    <source>
        <dbReference type="ARBA" id="ARBA00022723"/>
    </source>
</evidence>
<accession>A0A972NV95</accession>
<keyword evidence="2" id="KW-0808">Transferase</keyword>
<dbReference type="GO" id="GO:0046872">
    <property type="term" value="F:metal ion binding"/>
    <property type="evidence" value="ECO:0007669"/>
    <property type="project" value="UniProtKB-KW"/>
</dbReference>
<sequence>MYSTSHPPVIIEVCLNGVTSREVQPHVPRTPQEVTADALSCVAAGATILHSHTDDPVIAPGSGRHDSRPLIDAWAPVIDRYPDIIFYPTMQGGGGETTIEARTQHMQELVDAGLLRLGLIDMGTSNMSFLGEDGLPGSSDELFINTNSDAHYMFEFCIRNRIGASIGCIEPGFLRTAMAFARAGKIPQGSIFRLVFGGPRTLMGLPGARASLDLYLEMIQDAGIPWNVGIFGGNAFENGFAEYAMERGGHLRIGLEDYRAADTPTNVELVERAVALAKKVGRPVATRRETNQILNLQRQPEIA</sequence>
<dbReference type="EMBL" id="WOEZ01000217">
    <property type="protein sequence ID" value="NPT60351.1"/>
    <property type="molecule type" value="Genomic_DNA"/>
</dbReference>
<dbReference type="InterPro" id="IPR008567">
    <property type="entry name" value="BKACE"/>
</dbReference>
<evidence type="ECO:0000313" key="5">
    <source>
        <dbReference type="EMBL" id="NPT60351.1"/>
    </source>
</evidence>
<dbReference type="Proteomes" id="UP000655523">
    <property type="component" value="Unassembled WGS sequence"/>
</dbReference>
<dbReference type="GO" id="GO:0043720">
    <property type="term" value="F:3-keto-5-aminohexanoate cleavage activity"/>
    <property type="evidence" value="ECO:0007669"/>
    <property type="project" value="InterPro"/>
</dbReference>
<comment type="cofactor">
    <cofactor evidence="1">
        <name>Zn(2+)</name>
        <dbReference type="ChEBI" id="CHEBI:29105"/>
    </cofactor>
</comment>
<evidence type="ECO:0000256" key="4">
    <source>
        <dbReference type="ARBA" id="ARBA00022833"/>
    </source>
</evidence>
<dbReference type="AlphaFoldDB" id="A0A972NV95"/>
<evidence type="ECO:0000313" key="6">
    <source>
        <dbReference type="Proteomes" id="UP000655523"/>
    </source>
</evidence>
<gene>
    <name evidence="5" type="ORF">GNZ13_38810</name>
</gene>
<dbReference type="Pfam" id="PF05853">
    <property type="entry name" value="BKACE"/>
    <property type="match status" value="1"/>
</dbReference>
<comment type="caution">
    <text evidence="5">The sequence shown here is derived from an EMBL/GenBank/DDBJ whole genome shotgun (WGS) entry which is preliminary data.</text>
</comment>
<evidence type="ECO:0000256" key="2">
    <source>
        <dbReference type="ARBA" id="ARBA00022679"/>
    </source>
</evidence>
<protein>
    <submittedName>
        <fullName evidence="5">3-keto-5-aminohexanoate cleavage protein</fullName>
    </submittedName>
</protein>
<keyword evidence="3" id="KW-0479">Metal-binding</keyword>
<reference evidence="5 6" key="1">
    <citation type="submission" date="2019-11" db="EMBL/GenBank/DDBJ databases">
        <title>Metabolism of dissolved organic matter in forest soils.</title>
        <authorList>
            <person name="Cyle K.T."/>
            <person name="Wilhelm R.C."/>
            <person name="Martinez C.E."/>
        </authorList>
    </citation>
    <scope>NUCLEOTIDE SEQUENCE [LARGE SCALE GENOMIC DNA]</scope>
    <source>
        <strain evidence="5 6">5N</strain>
    </source>
</reference>
<dbReference type="PANTHER" id="PTHR37418:SF2">
    <property type="entry name" value="3-KETO-5-AMINOHEXANOATE CLEAVAGE ENZYME"/>
    <property type="match status" value="1"/>
</dbReference>